<dbReference type="InterPro" id="IPR036249">
    <property type="entry name" value="Thioredoxin-like_sf"/>
</dbReference>
<evidence type="ECO:0000313" key="3">
    <source>
        <dbReference type="EMBL" id="SUZ90588.1"/>
    </source>
</evidence>
<dbReference type="AlphaFoldDB" id="A0A381RI15"/>
<organism evidence="3">
    <name type="scientific">marine metagenome</name>
    <dbReference type="NCBI Taxonomy" id="408172"/>
    <lineage>
        <taxon>unclassified sequences</taxon>
        <taxon>metagenomes</taxon>
        <taxon>ecological metagenomes</taxon>
    </lineage>
</organism>
<dbReference type="SUPFAM" id="SSF49742">
    <property type="entry name" value="PHM/PNGase F"/>
    <property type="match status" value="2"/>
</dbReference>
<dbReference type="Pfam" id="PF03712">
    <property type="entry name" value="Cu2_monoox_C"/>
    <property type="match status" value="1"/>
</dbReference>
<dbReference type="Gene3D" id="2.60.120.230">
    <property type="match status" value="1"/>
</dbReference>
<dbReference type="GO" id="GO:0016715">
    <property type="term" value="F:oxidoreductase activity, acting on paired donors, with incorporation or reduction of molecular oxygen, reduced ascorbate as one donor, and incorporation of one atom of oxygen"/>
    <property type="evidence" value="ECO:0007669"/>
    <property type="project" value="InterPro"/>
</dbReference>
<dbReference type="InterPro" id="IPR008977">
    <property type="entry name" value="PHM/PNGase_F_dom_sf"/>
</dbReference>
<proteinExistence type="predicted"/>
<dbReference type="InterPro" id="IPR024548">
    <property type="entry name" value="Cu2_monoox_C"/>
</dbReference>
<dbReference type="SUPFAM" id="SSF52833">
    <property type="entry name" value="Thioredoxin-like"/>
    <property type="match status" value="1"/>
</dbReference>
<keyword evidence="1" id="KW-1015">Disulfide bond</keyword>
<dbReference type="SUPFAM" id="SSF46626">
    <property type="entry name" value="Cytochrome c"/>
    <property type="match status" value="1"/>
</dbReference>
<name>A0A381RI15_9ZZZZ</name>
<dbReference type="InterPro" id="IPR014784">
    <property type="entry name" value="Cu2_ascorb_mOase-like_C"/>
</dbReference>
<evidence type="ECO:0000256" key="1">
    <source>
        <dbReference type="ARBA" id="ARBA00023157"/>
    </source>
</evidence>
<dbReference type="EMBL" id="UINC01001906">
    <property type="protein sequence ID" value="SUZ90588.1"/>
    <property type="molecule type" value="Genomic_DNA"/>
</dbReference>
<dbReference type="GO" id="GO:0020037">
    <property type="term" value="F:heme binding"/>
    <property type="evidence" value="ECO:0007669"/>
    <property type="project" value="InterPro"/>
</dbReference>
<accession>A0A381RI15</accession>
<sequence>VKNSVQISLVAMLALFSSNLFAGERVGDFALIDHLGAQHHMSWYDDQNAVVILPHANGATDSDAVTSLTDLQAKYTDQGVVFFLMNPGSETDRKAIGADVAVKELGLPVLMDDTQIISEALGFTNLDQAIVYDPKSFELLYRGPVDGQMEQAIEGLIEGENRDLIALPTNGTAIEYASGNVHAIPSYINDVAPIIVENCANCHREGAIAPFAMDSKLALQGWSPMIREVIMTKRMPPGQLDNKIGHRTKNMMNLTDAETQTLVHWVNAGSPVDGDSDPLANLTWPDTKWTLAETLGEPDLIIKIPPQPVPATGIVDYRDIPIDLGLTEDKWVRASEVAADKKEALHHIITTMIPPDGAADVQALFIEVINSLPEERAAVIRADMFAAVAAGEPPDIDKIFRENPDIDVGAFLGSSDPDQGSLAGYAPGNSVALNPENVGGLLKAGTTISLQMHYTTSGRELTDESEIGVYFYPDGVIPKERMSGGVGNAFTIAIPPQDKDHEMQLVTHINQEVDIYALMPHMHFRGKRMKFYARYPDNSEELLLSVPAYDFNWQLSHELEEPLRVPAGTQIIAIGAFDNSSQNPANPDPNIEINWGEQSWDEMFMGFYSWKNVDQGGED</sequence>
<evidence type="ECO:0000259" key="2">
    <source>
        <dbReference type="Pfam" id="PF03712"/>
    </source>
</evidence>
<protein>
    <recommendedName>
        <fullName evidence="2">Copper type II ascorbate-dependent monooxygenase C-terminal domain-containing protein</fullName>
    </recommendedName>
</protein>
<dbReference type="InterPro" id="IPR036909">
    <property type="entry name" value="Cyt_c-like_dom_sf"/>
</dbReference>
<reference evidence="3" key="1">
    <citation type="submission" date="2018-05" db="EMBL/GenBank/DDBJ databases">
        <authorList>
            <person name="Lanie J.A."/>
            <person name="Ng W.-L."/>
            <person name="Kazmierczak K.M."/>
            <person name="Andrzejewski T.M."/>
            <person name="Davidsen T.M."/>
            <person name="Wayne K.J."/>
            <person name="Tettelin H."/>
            <person name="Glass J.I."/>
            <person name="Rusch D."/>
            <person name="Podicherti R."/>
            <person name="Tsui H.-C.T."/>
            <person name="Winkler M.E."/>
        </authorList>
    </citation>
    <scope>NUCLEOTIDE SEQUENCE</scope>
</reference>
<feature type="non-terminal residue" evidence="3">
    <location>
        <position position="1"/>
    </location>
</feature>
<gene>
    <name evidence="3" type="ORF">METZ01_LOCUS43442</name>
</gene>
<dbReference type="GO" id="GO:0009055">
    <property type="term" value="F:electron transfer activity"/>
    <property type="evidence" value="ECO:0007669"/>
    <property type="project" value="InterPro"/>
</dbReference>
<feature type="domain" description="Copper type II ascorbate-dependent monooxygenase C-terminal" evidence="2">
    <location>
        <begin position="492"/>
        <end position="583"/>
    </location>
</feature>
<dbReference type="Gene3D" id="3.40.30.10">
    <property type="entry name" value="Glutaredoxin"/>
    <property type="match status" value="1"/>
</dbReference>